<evidence type="ECO:0000313" key="2">
    <source>
        <dbReference type="EMBL" id="PYE79574.1"/>
    </source>
</evidence>
<feature type="signal peptide" evidence="1">
    <location>
        <begin position="1"/>
        <end position="23"/>
    </location>
</feature>
<dbReference type="RefSeq" id="WP_110476545.1">
    <property type="nucleotide sequence ID" value="NZ_BMWQ01000012.1"/>
</dbReference>
<comment type="caution">
    <text evidence="2">The sequence shown here is derived from an EMBL/GenBank/DDBJ whole genome shotgun (WGS) entry which is preliminary data.</text>
</comment>
<dbReference type="OrthoDB" id="1427071at2"/>
<evidence type="ECO:0000313" key="3">
    <source>
        <dbReference type="Proteomes" id="UP000248054"/>
    </source>
</evidence>
<reference evidence="2 3" key="1">
    <citation type="submission" date="2018-06" db="EMBL/GenBank/DDBJ databases">
        <title>Genomic Encyclopedia of Type Strains, Phase III (KMG-III): the genomes of soil and plant-associated and newly described type strains.</title>
        <authorList>
            <person name="Whitman W."/>
        </authorList>
    </citation>
    <scope>NUCLEOTIDE SEQUENCE [LARGE SCALE GENOMIC DNA]</scope>
    <source>
        <strain evidence="2 3">CECT 7945</strain>
    </source>
</reference>
<keyword evidence="3" id="KW-1185">Reference proteome</keyword>
<dbReference type="Proteomes" id="UP000248054">
    <property type="component" value="Unassembled WGS sequence"/>
</dbReference>
<evidence type="ECO:0000256" key="1">
    <source>
        <dbReference type="SAM" id="SignalP"/>
    </source>
</evidence>
<keyword evidence="1" id="KW-0732">Signal</keyword>
<proteinExistence type="predicted"/>
<feature type="chain" id="PRO_5015913527" evidence="1">
    <location>
        <begin position="24"/>
        <end position="250"/>
    </location>
</feature>
<accession>A0A2V4XFL4</accession>
<gene>
    <name evidence="2" type="ORF">DFQ11_11114</name>
</gene>
<protein>
    <submittedName>
        <fullName evidence="2">Uncharacterized protein</fullName>
    </submittedName>
</protein>
<name>A0A2V4XFL4_9FLAO</name>
<sequence length="250" mass="27454">MKSKNINFIILLSLIIFSCSSNDITPSNNNLNDFVSTLCENATGPTGGLWDNAHGLPIPLTNIPTIANPGQHFIHSQYPALGFTMPQGYSGFESQNGLGVDVIRNDNQVVWRYMPSLNVPNQTPILDILANEINLLFAFYNHSGDFEVICEQNTSQPNGASIISSSSRLIRFGNITATVLVNSYFETSLGSTFASLTTISGPTAEYDTLVMNDFLPINWQLLVIDNGIRDSDLDGTPDNQDNFPFDPNRQ</sequence>
<dbReference type="PROSITE" id="PS51257">
    <property type="entry name" value="PROKAR_LIPOPROTEIN"/>
    <property type="match status" value="1"/>
</dbReference>
<dbReference type="AlphaFoldDB" id="A0A2V4XFL4"/>
<organism evidence="2 3">
    <name type="scientific">Winogradskyella epiphytica</name>
    <dbReference type="NCBI Taxonomy" id="262005"/>
    <lineage>
        <taxon>Bacteria</taxon>
        <taxon>Pseudomonadati</taxon>
        <taxon>Bacteroidota</taxon>
        <taxon>Flavobacteriia</taxon>
        <taxon>Flavobacteriales</taxon>
        <taxon>Flavobacteriaceae</taxon>
        <taxon>Winogradskyella</taxon>
    </lineage>
</organism>
<dbReference type="EMBL" id="QJTD01000011">
    <property type="protein sequence ID" value="PYE79574.1"/>
    <property type="molecule type" value="Genomic_DNA"/>
</dbReference>